<comment type="subcellular location">
    <subcellularLocation>
        <location evidence="3">Mitochondrion inner membrane</location>
        <topology evidence="3">Single-pass membrane protein</topology>
    </subcellularLocation>
</comment>
<dbReference type="RefSeq" id="XP_017994188.1">
    <property type="nucleotide sequence ID" value="XM_018137821.1"/>
</dbReference>
<evidence type="ECO:0000256" key="15">
    <source>
        <dbReference type="SAM" id="MobiDB-lite"/>
    </source>
</evidence>
<evidence type="ECO:0000256" key="2">
    <source>
        <dbReference type="ARBA" id="ARBA00002490"/>
    </source>
</evidence>
<feature type="compositionally biased region" description="Low complexity" evidence="15">
    <location>
        <begin position="193"/>
        <end position="210"/>
    </location>
</feature>
<keyword evidence="18" id="KW-1185">Reference proteome</keyword>
<dbReference type="EC" id="1.8.3.2" evidence="14"/>
<evidence type="ECO:0000256" key="1">
    <source>
        <dbReference type="ARBA" id="ARBA00001974"/>
    </source>
</evidence>
<feature type="region of interest" description="Disordered" evidence="15">
    <location>
        <begin position="193"/>
        <end position="212"/>
    </location>
</feature>
<dbReference type="InterPro" id="IPR020164">
    <property type="entry name" value="Cyt_c_Oxase_assmbl_COX16"/>
</dbReference>
<feature type="region of interest" description="Disordered" evidence="15">
    <location>
        <begin position="131"/>
        <end position="166"/>
    </location>
</feature>
<evidence type="ECO:0000256" key="8">
    <source>
        <dbReference type="ARBA" id="ARBA00022827"/>
    </source>
</evidence>
<dbReference type="Gene3D" id="1.20.120.310">
    <property type="entry name" value="ERV/ALR sulfhydryl oxidase domain"/>
    <property type="match status" value="1"/>
</dbReference>
<keyword evidence="13" id="KW-1015">Disulfide bond</keyword>
<dbReference type="InterPro" id="IPR036774">
    <property type="entry name" value="ERV/ALR_sulphydryl_oxid_sf"/>
</dbReference>
<evidence type="ECO:0000256" key="13">
    <source>
        <dbReference type="ARBA" id="ARBA00023157"/>
    </source>
</evidence>
<keyword evidence="7" id="KW-0999">Mitochondrion inner membrane</keyword>
<evidence type="ECO:0000259" key="16">
    <source>
        <dbReference type="PROSITE" id="PS51324"/>
    </source>
</evidence>
<organism evidence="17 18">
    <name type="scientific">Malassezia pachydermatis</name>
    <dbReference type="NCBI Taxonomy" id="77020"/>
    <lineage>
        <taxon>Eukaryota</taxon>
        <taxon>Fungi</taxon>
        <taxon>Dikarya</taxon>
        <taxon>Basidiomycota</taxon>
        <taxon>Ustilaginomycotina</taxon>
        <taxon>Malasseziomycetes</taxon>
        <taxon>Malasseziales</taxon>
        <taxon>Malasseziaceae</taxon>
        <taxon>Malassezia</taxon>
    </lineage>
</organism>
<dbReference type="STRING" id="77020.A0A0M8MPD4"/>
<dbReference type="GO" id="GO:0005743">
    <property type="term" value="C:mitochondrial inner membrane"/>
    <property type="evidence" value="ECO:0007669"/>
    <property type="project" value="UniProtKB-SubCell"/>
</dbReference>
<dbReference type="AlphaFoldDB" id="A0A0M8MPD4"/>
<feature type="domain" description="ERV/ALR sulfhydryl oxidase" evidence="16">
    <location>
        <begin position="212"/>
        <end position="322"/>
    </location>
</feature>
<comment type="caution">
    <text evidence="17">The sequence shown here is derived from an EMBL/GenBank/DDBJ whole genome shotgun (WGS) entry which is preliminary data.</text>
</comment>
<accession>A0A0M8MPD4</accession>
<dbReference type="InterPro" id="IPR017905">
    <property type="entry name" value="ERV/ALR_sulphydryl_oxidase"/>
</dbReference>
<evidence type="ECO:0000313" key="18">
    <source>
        <dbReference type="Proteomes" id="UP000037751"/>
    </source>
</evidence>
<dbReference type="OrthoDB" id="17199at2759"/>
<keyword evidence="10 14" id="KW-0560">Oxidoreductase</keyword>
<dbReference type="PANTHER" id="PTHR12645:SF0">
    <property type="entry name" value="FAD-LINKED SULFHYDRYL OXIDASE ALR"/>
    <property type="match status" value="1"/>
</dbReference>
<evidence type="ECO:0000256" key="11">
    <source>
        <dbReference type="ARBA" id="ARBA00023128"/>
    </source>
</evidence>
<feature type="compositionally biased region" description="Basic and acidic residues" evidence="15">
    <location>
        <begin position="140"/>
        <end position="153"/>
    </location>
</feature>
<comment type="cofactor">
    <cofactor evidence="1 14">
        <name>FAD</name>
        <dbReference type="ChEBI" id="CHEBI:57692"/>
    </cofactor>
</comment>
<dbReference type="Pfam" id="PF04777">
    <property type="entry name" value="Evr1_Alr"/>
    <property type="match status" value="1"/>
</dbReference>
<dbReference type="GO" id="GO:0016971">
    <property type="term" value="F:flavin-dependent sulfhydryl oxidase activity"/>
    <property type="evidence" value="ECO:0007669"/>
    <property type="project" value="InterPro"/>
</dbReference>
<evidence type="ECO:0000256" key="4">
    <source>
        <dbReference type="ARBA" id="ARBA00008370"/>
    </source>
</evidence>
<dbReference type="PANTHER" id="PTHR12645">
    <property type="entry name" value="ALR/ERV"/>
    <property type="match status" value="1"/>
</dbReference>
<keyword evidence="11" id="KW-0496">Mitochondrion</keyword>
<dbReference type="PROSITE" id="PS51324">
    <property type="entry name" value="ERV_ALR"/>
    <property type="match status" value="1"/>
</dbReference>
<dbReference type="Pfam" id="PF14138">
    <property type="entry name" value="COX16"/>
    <property type="match status" value="1"/>
</dbReference>
<keyword evidence="5 14" id="KW-0285">Flavoprotein</keyword>
<dbReference type="GeneID" id="28729697"/>
<sequence>MTGAWGRVWSTMQARTRQSPTLWFGVPFVVSIVGGSFVLAQFTQLRYTHHDSRIRTLSQEEKLHLKADRRPLDIREEYFKLQSQGDQWDEWEPKRVERPTGMPEWGGVPTPAPAGHEAVDADLNSNSASSMLARRGWGRRPIEAEERHSKDEAETMAAPPPNPRKPTVVLGPDGKPCRACNTKLAFGAALRNAQAQPSTPTKPAAKTAAEPCPPDVEELGHSTWTFLHSAAAYYPDEPSTLQQSSMRALLDALPHVYPCYACAEELQDAYQTSAFNDEARAKAVRGGDSLRQWLCELHNGVNVRLGKPEWDCSDTERLRHRWYEPADDADC</sequence>
<evidence type="ECO:0000256" key="3">
    <source>
        <dbReference type="ARBA" id="ARBA00004434"/>
    </source>
</evidence>
<proteinExistence type="inferred from homology"/>
<keyword evidence="12 14" id="KW-0472">Membrane</keyword>
<dbReference type="GO" id="GO:0050660">
    <property type="term" value="F:flavin adenine dinucleotide binding"/>
    <property type="evidence" value="ECO:0007669"/>
    <property type="project" value="TreeGrafter"/>
</dbReference>
<dbReference type="EMBL" id="LGAV01000001">
    <property type="protein sequence ID" value="KOS16556.1"/>
    <property type="molecule type" value="Genomic_DNA"/>
</dbReference>
<dbReference type="Proteomes" id="UP000037751">
    <property type="component" value="Unassembled WGS sequence"/>
</dbReference>
<comment type="similarity">
    <text evidence="4">Belongs to the COX16 family.</text>
</comment>
<keyword evidence="6 14" id="KW-0812">Transmembrane</keyword>
<name>A0A0M8MPD4_9BASI</name>
<gene>
    <name evidence="17" type="ORF">Malapachy_3349</name>
</gene>
<evidence type="ECO:0000256" key="12">
    <source>
        <dbReference type="ARBA" id="ARBA00023136"/>
    </source>
</evidence>
<dbReference type="SUPFAM" id="SSF69000">
    <property type="entry name" value="FAD-dependent thiol oxidase"/>
    <property type="match status" value="1"/>
</dbReference>
<dbReference type="InterPro" id="IPR039799">
    <property type="entry name" value="ALR/ERV"/>
</dbReference>
<evidence type="ECO:0000256" key="7">
    <source>
        <dbReference type="ARBA" id="ARBA00022792"/>
    </source>
</evidence>
<feature type="transmembrane region" description="Helical" evidence="14">
    <location>
        <begin position="21"/>
        <end position="42"/>
    </location>
</feature>
<evidence type="ECO:0000256" key="6">
    <source>
        <dbReference type="ARBA" id="ARBA00022692"/>
    </source>
</evidence>
<keyword evidence="8 14" id="KW-0274">FAD</keyword>
<comment type="function">
    <text evidence="2">Required for the assembly of the mitochondrial respiratory chain complex IV (CIV), also known as cytochrome c oxidase. May participate in merging the COX1 and COX2 assembly lines.</text>
</comment>
<evidence type="ECO:0000256" key="5">
    <source>
        <dbReference type="ARBA" id="ARBA00022630"/>
    </source>
</evidence>
<evidence type="ECO:0000256" key="9">
    <source>
        <dbReference type="ARBA" id="ARBA00022989"/>
    </source>
</evidence>
<dbReference type="Gene3D" id="4.10.320.60">
    <property type="match status" value="1"/>
</dbReference>
<protein>
    <recommendedName>
        <fullName evidence="14">Sulfhydryl oxidase</fullName>
        <ecNumber evidence="14">1.8.3.2</ecNumber>
    </recommendedName>
</protein>
<evidence type="ECO:0000313" key="17">
    <source>
        <dbReference type="EMBL" id="KOS16556.1"/>
    </source>
</evidence>
<comment type="catalytic activity">
    <reaction evidence="14">
        <text>2 R'C(R)SH + O2 = R'C(R)S-S(R)CR' + H2O2</text>
        <dbReference type="Rhea" id="RHEA:17357"/>
        <dbReference type="ChEBI" id="CHEBI:15379"/>
        <dbReference type="ChEBI" id="CHEBI:16240"/>
        <dbReference type="ChEBI" id="CHEBI:16520"/>
        <dbReference type="ChEBI" id="CHEBI:17412"/>
        <dbReference type="EC" id="1.8.3.2"/>
    </reaction>
</comment>
<evidence type="ECO:0000256" key="14">
    <source>
        <dbReference type="RuleBase" id="RU371123"/>
    </source>
</evidence>
<keyword evidence="9 14" id="KW-1133">Transmembrane helix</keyword>
<reference evidence="17 18" key="1">
    <citation type="submission" date="2015-07" db="EMBL/GenBank/DDBJ databases">
        <title>Draft Genome Sequence of Malassezia furfur CBS1878 and Malassezia pachydermatis CBS1879.</title>
        <authorList>
            <person name="Triana S."/>
            <person name="Ohm R."/>
            <person name="Gonzalez A."/>
            <person name="DeCock H."/>
            <person name="Restrepo S."/>
            <person name="Celis A."/>
        </authorList>
    </citation>
    <scope>NUCLEOTIDE SEQUENCE [LARGE SCALE GENOMIC DNA]</scope>
    <source>
        <strain evidence="17 18">CBS 1879</strain>
    </source>
</reference>
<evidence type="ECO:0000256" key="10">
    <source>
        <dbReference type="ARBA" id="ARBA00023002"/>
    </source>
</evidence>
<dbReference type="VEuPathDB" id="FungiDB:Malapachy_3349"/>